<dbReference type="KEGG" id="tsy:THSYN_17560"/>
<evidence type="ECO:0000313" key="2">
    <source>
        <dbReference type="Proteomes" id="UP000232638"/>
    </source>
</evidence>
<dbReference type="Proteomes" id="UP000232638">
    <property type="component" value="Chromosome"/>
</dbReference>
<accession>A0A2K8UAH0</accession>
<keyword evidence="2" id="KW-1185">Reference proteome</keyword>
<proteinExistence type="predicted"/>
<dbReference type="EMBL" id="CP020370">
    <property type="protein sequence ID" value="AUB82572.1"/>
    <property type="molecule type" value="Genomic_DNA"/>
</dbReference>
<gene>
    <name evidence="1" type="ORF">THSYN_17560</name>
</gene>
<sequence length="1083" mass="117015">MMALRAEILSAELSQKQFAADLHDVMLGDNPGIYHDPQEFFALTYPTARLRDLVRDVLWRLAGKSEKAVRQLYLTFGGGKTHALVTLVQLVRAPESLPDIPSVQQFRSHCGLPEGLPRARVAAVVFDHLDAEQGMEVCAPDGSRRRLLMPWSVLAWQLAGDAGLKVLKADGSERVSPPATNVMTQLLELARTEIPAVLILFDEVLWFARTMVDKDAAWTGRLKDFLHSLTQAVAKVPQCALVVSLLASDTNKMDALGRQISKELFDEIKRVSDEGVRPVESHDVPEILRRRLFTLASYQDRSAWPSQVYAALNSLEAVDAQTKQHRSTEEQRYLATYPFHPDLLEALYGKWTQLEGFQQTRGILKTLASALRDAAAWDKQPLIGAQVFLGAVGAEGLSTAANELANIAQVEQYDGRKQNWPAILSAELAHAAKAQEGLLGVAGREIEQAVMATFLHSQPIGQQAKTREVKLLVGLAAPDPINLDQGLAAWADNSWYLDDLFTGEREGGLPKVWRLGSKPNLKQMHAAARAGVSDSLVDVVLEKTIQDAAKLTDGARAAGAKVHKLPAKPADIDDDGLFHYAVLGPAAASDAGKPSAYARRFLDETTGPDKPRAQNRNAVVLAVPARDALAAARDKVRDLFGWEEVQRLLKERDDLDTVTTTRLGANLKSARAEVVSAVVLAYCIAVTVTDTNTVAAYRINVDNEPLFIKLLADRRLRIETSAVNAEALLPGGPYDLWAAGDTARFVKDLVGAFAATASLPKMLNREAILETLLAGCAAGQFVLRITRADHSQRTFWRARPDATATAEPTLEVVLPEAALLTDIDPATLAPKVLPGLWDSNEVPWQALTDYFSATHLVREDKGGWTESLLVPAAAPDALKAAVAAAVKKGTVWLINGTASLLEEEVPAGFVNEHALLLPPPAPLAATDLLPEQLPAAWNGDIATAEHMRAVLSAGLGRPLPWATLRKALELGFRLGLFERTLDCGPWPCDLGGAAAVKVSTVKDVVLPPPPPPADGSKVATAVLETHQIVDLADAIDELIAATAGHELSLTLTVTLHRATGPAIQAINGVNAVLEKVKPGWELH</sequence>
<name>A0A2K8UAH0_9GAMM</name>
<dbReference type="AlphaFoldDB" id="A0A2K8UAH0"/>
<dbReference type="Pfam" id="PF04465">
    <property type="entry name" value="DUF499"/>
    <property type="match status" value="1"/>
</dbReference>
<evidence type="ECO:0000313" key="1">
    <source>
        <dbReference type="EMBL" id="AUB82572.1"/>
    </source>
</evidence>
<protein>
    <submittedName>
        <fullName evidence="1">Uncharacterized protein</fullName>
    </submittedName>
</protein>
<reference evidence="1 2" key="1">
    <citation type="submission" date="2017-03" db="EMBL/GenBank/DDBJ databases">
        <title>Complete genome sequence of Candidatus 'Thiodictyon syntrophicum' sp. nov. strain Cad16T, a photolithoautotroph purple sulfur bacterium isolated from an alpine meromictic lake.</title>
        <authorList>
            <person name="Luedin S.M."/>
            <person name="Pothier J.F."/>
            <person name="Danza F."/>
            <person name="Storelli N."/>
            <person name="Wittwer M."/>
            <person name="Tonolla M."/>
        </authorList>
    </citation>
    <scope>NUCLEOTIDE SEQUENCE [LARGE SCALE GENOMIC DNA]</scope>
    <source>
        <strain evidence="1 2">Cad16T</strain>
    </source>
</reference>
<organism evidence="1 2">
    <name type="scientific">Candidatus Thiodictyon syntrophicum</name>
    <dbReference type="NCBI Taxonomy" id="1166950"/>
    <lineage>
        <taxon>Bacteria</taxon>
        <taxon>Pseudomonadati</taxon>
        <taxon>Pseudomonadota</taxon>
        <taxon>Gammaproteobacteria</taxon>
        <taxon>Chromatiales</taxon>
        <taxon>Chromatiaceae</taxon>
        <taxon>Thiodictyon</taxon>
    </lineage>
</organism>
<dbReference type="InterPro" id="IPR007555">
    <property type="entry name" value="DUF499"/>
</dbReference>